<comment type="similarity">
    <text evidence="2 6">Belongs to the class-III pyridoxal-phosphate-dependent aminotransferase family.</text>
</comment>
<reference evidence="8" key="1">
    <citation type="journal article" date="2022" name="ISME J.">
        <title>Genetic and phylogenetic analysis of dissimilatory iodate-reducing bacteria identifies potential niches across the world's oceans.</title>
        <authorList>
            <person name="Reyes-Umana V."/>
            <person name="Henning Z."/>
            <person name="Lee K."/>
            <person name="Barnum T.P."/>
            <person name="Coates J.D."/>
        </authorList>
    </citation>
    <scope>NUCLEOTIDE SEQUENCE [LARGE SCALE GENOMIC DNA]</scope>
    <source>
        <strain evidence="8">IR12</strain>
    </source>
</reference>
<keyword evidence="8" id="KW-1185">Reference proteome</keyword>
<dbReference type="GO" id="GO:0030170">
    <property type="term" value="F:pyridoxal phosphate binding"/>
    <property type="evidence" value="ECO:0007669"/>
    <property type="project" value="InterPro"/>
</dbReference>
<dbReference type="InterPro" id="IPR015421">
    <property type="entry name" value="PyrdxlP-dep_Trfase_major"/>
</dbReference>
<evidence type="ECO:0000313" key="8">
    <source>
        <dbReference type="Proteomes" id="UP000694660"/>
    </source>
</evidence>
<evidence type="ECO:0000256" key="6">
    <source>
        <dbReference type="RuleBase" id="RU003560"/>
    </source>
</evidence>
<dbReference type="Proteomes" id="UP000694660">
    <property type="component" value="Unassembled WGS sequence"/>
</dbReference>
<accession>A0A944HBF9</accession>
<evidence type="ECO:0000256" key="2">
    <source>
        <dbReference type="ARBA" id="ARBA00008954"/>
    </source>
</evidence>
<dbReference type="Pfam" id="PF00202">
    <property type="entry name" value="Aminotran_3"/>
    <property type="match status" value="1"/>
</dbReference>
<dbReference type="NCBIfam" id="NF005682">
    <property type="entry name" value="PRK07480.1"/>
    <property type="match status" value="1"/>
</dbReference>
<dbReference type="CDD" id="cd00610">
    <property type="entry name" value="OAT_like"/>
    <property type="match status" value="1"/>
</dbReference>
<keyword evidence="4" id="KW-0808">Transferase</keyword>
<proteinExistence type="inferred from homology"/>
<gene>
    <name evidence="7" type="ORF">I8J34_10640</name>
</gene>
<organism evidence="7 8">
    <name type="scientific">Denitromonas iodatirespirans</name>
    <dbReference type="NCBI Taxonomy" id="2795389"/>
    <lineage>
        <taxon>Bacteria</taxon>
        <taxon>Pseudomonadati</taxon>
        <taxon>Pseudomonadota</taxon>
        <taxon>Betaproteobacteria</taxon>
        <taxon>Rhodocyclales</taxon>
        <taxon>Zoogloeaceae</taxon>
        <taxon>Denitromonas</taxon>
    </lineage>
</organism>
<dbReference type="InterPro" id="IPR049704">
    <property type="entry name" value="Aminotrans_3_PPA_site"/>
</dbReference>
<dbReference type="FunFam" id="3.40.640.10:FF:000014">
    <property type="entry name" value="Adenosylmethionine-8-amino-7-oxononanoate aminotransferase, probable"/>
    <property type="match status" value="1"/>
</dbReference>
<keyword evidence="5 6" id="KW-0663">Pyridoxal phosphate</keyword>
<evidence type="ECO:0000313" key="7">
    <source>
        <dbReference type="EMBL" id="MBT0961627.1"/>
    </source>
</evidence>
<evidence type="ECO:0000256" key="5">
    <source>
        <dbReference type="ARBA" id="ARBA00022898"/>
    </source>
</evidence>
<keyword evidence="3 7" id="KW-0032">Aminotransferase</keyword>
<evidence type="ECO:0000256" key="1">
    <source>
        <dbReference type="ARBA" id="ARBA00001933"/>
    </source>
</evidence>
<comment type="caution">
    <text evidence="7">The sequence shown here is derived from an EMBL/GenBank/DDBJ whole genome shotgun (WGS) entry which is preliminary data.</text>
</comment>
<dbReference type="PANTHER" id="PTHR42684">
    <property type="entry name" value="ADENOSYLMETHIONINE-8-AMINO-7-OXONONANOATE AMINOTRANSFERASE"/>
    <property type="match status" value="1"/>
</dbReference>
<name>A0A944HBF9_DENI1</name>
<dbReference type="Gene3D" id="3.90.1150.10">
    <property type="entry name" value="Aspartate Aminotransferase, domain 1"/>
    <property type="match status" value="1"/>
</dbReference>
<dbReference type="PROSITE" id="PS00600">
    <property type="entry name" value="AA_TRANSFER_CLASS_3"/>
    <property type="match status" value="1"/>
</dbReference>
<dbReference type="Gene3D" id="3.40.640.10">
    <property type="entry name" value="Type I PLP-dependent aspartate aminotransferase-like (Major domain)"/>
    <property type="match status" value="1"/>
</dbReference>
<dbReference type="RefSeq" id="WP_214361384.1">
    <property type="nucleotide sequence ID" value="NZ_JAEKFT010000010.1"/>
</dbReference>
<dbReference type="GO" id="GO:0004015">
    <property type="term" value="F:adenosylmethionine-8-amino-7-oxononanoate transaminase activity"/>
    <property type="evidence" value="ECO:0007669"/>
    <property type="project" value="TreeGrafter"/>
</dbReference>
<comment type="cofactor">
    <cofactor evidence="1">
        <name>pyridoxal 5'-phosphate</name>
        <dbReference type="ChEBI" id="CHEBI:597326"/>
    </cofactor>
</comment>
<evidence type="ECO:0000256" key="3">
    <source>
        <dbReference type="ARBA" id="ARBA00022576"/>
    </source>
</evidence>
<dbReference type="GO" id="GO:0009448">
    <property type="term" value="P:gamma-aminobutyric acid metabolic process"/>
    <property type="evidence" value="ECO:0007669"/>
    <property type="project" value="TreeGrafter"/>
</dbReference>
<dbReference type="InterPro" id="IPR015422">
    <property type="entry name" value="PyrdxlP-dep_Trfase_small"/>
</dbReference>
<dbReference type="AlphaFoldDB" id="A0A944HBF9"/>
<dbReference type="EMBL" id="JAEKFT010000010">
    <property type="protein sequence ID" value="MBT0961627.1"/>
    <property type="molecule type" value="Genomic_DNA"/>
</dbReference>
<dbReference type="InterPro" id="IPR015424">
    <property type="entry name" value="PyrdxlP-dep_Trfase"/>
</dbReference>
<dbReference type="InterPro" id="IPR005814">
    <property type="entry name" value="Aminotrans_3"/>
</dbReference>
<evidence type="ECO:0000256" key="4">
    <source>
        <dbReference type="ARBA" id="ARBA00022679"/>
    </source>
</evidence>
<dbReference type="SUPFAM" id="SSF53383">
    <property type="entry name" value="PLP-dependent transferases"/>
    <property type="match status" value="1"/>
</dbReference>
<sequence length="460" mass="50036">MNTVRTTAALRALDAAHHLHPFTNARELNAQGVRIIESARGVYLTDSDGQKILDGMSGLWCSTLGYGRREILDAVTKQMEVLPFYNTFFKTSHPPVIQLSKRLAEVTPSQFNHFMFTGSGSESNDTIFRLVRYYWDLVGQPDKTVFISRHNSYHGSTVAAASLGGLSAMHKQGGLPIPGIVHAPQPAWWAEGGDMSPDSFGLHVARQTLDMIDEIGADKVAAMFAEPIQGAGGVIIPPATYWPELSKGLKERDILLISDEVICGFGRTGHWFGCELMNTQPDFMTLAKGITSGYIPLGAVAVSDRIASALLAHGDEFAHGFTYSGHPAACAAALATLDIMQSEDVVRRVHDDIGPYLQEKWRSLAEHPMIGEATMEGLIGSFQFCADKQARTTFPASANIGLAARDFSFDNGLVMRAVGDRMVIAPPFVLSRGEVDELISKASQTIDQTYQHARKLGLIA</sequence>
<dbReference type="PANTHER" id="PTHR42684:SF3">
    <property type="entry name" value="ADENOSYLMETHIONINE-8-AMINO-7-OXONONANOATE AMINOTRANSFERASE"/>
    <property type="match status" value="1"/>
</dbReference>
<dbReference type="GO" id="GO:0009102">
    <property type="term" value="P:biotin biosynthetic process"/>
    <property type="evidence" value="ECO:0007669"/>
    <property type="project" value="TreeGrafter"/>
</dbReference>
<protein>
    <submittedName>
        <fullName evidence="7">Aspartate aminotransferase family protein</fullName>
    </submittedName>
</protein>